<dbReference type="SUPFAM" id="SSF50249">
    <property type="entry name" value="Nucleic acid-binding proteins"/>
    <property type="match status" value="1"/>
</dbReference>
<dbReference type="CDD" id="cd08041">
    <property type="entry name" value="OBF_kDNA_ligase_like"/>
    <property type="match status" value="1"/>
</dbReference>
<dbReference type="Gene3D" id="3.30.470.30">
    <property type="entry name" value="DNA ligase/mRNA capping enzyme"/>
    <property type="match status" value="1"/>
</dbReference>
<dbReference type="Gene3D" id="2.40.50.140">
    <property type="entry name" value="Nucleic acid-binding proteins"/>
    <property type="match status" value="1"/>
</dbReference>
<dbReference type="GO" id="GO:0006260">
    <property type="term" value="P:DNA replication"/>
    <property type="evidence" value="ECO:0007669"/>
    <property type="project" value="UniProtKB-KW"/>
</dbReference>
<protein>
    <submittedName>
        <fullName evidence="9">DNA ligase/mRNA capping enzyme</fullName>
    </submittedName>
</protein>
<evidence type="ECO:0000256" key="6">
    <source>
        <dbReference type="PROSITE-ProRule" id="PRU00325"/>
    </source>
</evidence>
<evidence type="ECO:0000256" key="2">
    <source>
        <dbReference type="ARBA" id="ARBA00022598"/>
    </source>
</evidence>
<evidence type="ECO:0000313" key="10">
    <source>
        <dbReference type="Proteomes" id="UP000311382"/>
    </source>
</evidence>
<keyword evidence="4" id="KW-0227">DNA damage</keyword>
<comment type="cofactor">
    <cofactor evidence="1">
        <name>a divalent metal cation</name>
        <dbReference type="ChEBI" id="CHEBI:60240"/>
    </cofactor>
</comment>
<dbReference type="GO" id="GO:0008270">
    <property type="term" value="F:zinc ion binding"/>
    <property type="evidence" value="ECO:0007669"/>
    <property type="project" value="UniProtKB-KW"/>
</dbReference>
<dbReference type="GO" id="GO:0006281">
    <property type="term" value="P:DNA repair"/>
    <property type="evidence" value="ECO:0007669"/>
    <property type="project" value="UniProtKB-KW"/>
</dbReference>
<keyword evidence="6" id="KW-0862">Zinc</keyword>
<dbReference type="GO" id="GO:0005524">
    <property type="term" value="F:ATP binding"/>
    <property type="evidence" value="ECO:0007669"/>
    <property type="project" value="InterPro"/>
</dbReference>
<dbReference type="InterPro" id="IPR029319">
    <property type="entry name" value="DNA_ligase_OB"/>
</dbReference>
<keyword evidence="6" id="KW-0479">Metal-binding</keyword>
<accession>A0A5C5FWF6</accession>
<evidence type="ECO:0000259" key="8">
    <source>
        <dbReference type="PROSITE" id="PS50966"/>
    </source>
</evidence>
<dbReference type="Pfam" id="PF14743">
    <property type="entry name" value="DNA_ligase_OB_2"/>
    <property type="match status" value="1"/>
</dbReference>
<dbReference type="InterPro" id="IPR012340">
    <property type="entry name" value="NA-bd_OB-fold"/>
</dbReference>
<keyword evidence="3" id="KW-0235">DNA replication</keyword>
<dbReference type="OrthoDB" id="411785at2759"/>
<dbReference type="PANTHER" id="PTHR47810">
    <property type="entry name" value="DNA LIGASE"/>
    <property type="match status" value="1"/>
</dbReference>
<dbReference type="PROSITE" id="PS50966">
    <property type="entry name" value="ZF_SWIM"/>
    <property type="match status" value="1"/>
</dbReference>
<evidence type="ECO:0000313" key="9">
    <source>
        <dbReference type="EMBL" id="TNY21110.1"/>
    </source>
</evidence>
<keyword evidence="10" id="KW-1185">Reference proteome</keyword>
<dbReference type="NCBIfam" id="NF006592">
    <property type="entry name" value="PRK09125.1"/>
    <property type="match status" value="1"/>
</dbReference>
<reference evidence="9 10" key="1">
    <citation type="submission" date="2019-03" db="EMBL/GenBank/DDBJ databases">
        <title>Rhodosporidium diobovatum UCD-FST 08-225 genome sequencing, assembly, and annotation.</title>
        <authorList>
            <person name="Fakankun I.U."/>
            <person name="Fristensky B."/>
            <person name="Levin D.B."/>
        </authorList>
    </citation>
    <scope>NUCLEOTIDE SEQUENCE [LARGE SCALE GENOMIC DNA]</scope>
    <source>
        <strain evidence="9 10">UCD-FST 08-225</strain>
    </source>
</reference>
<dbReference type="SUPFAM" id="SSF56091">
    <property type="entry name" value="DNA ligase/mRNA capping enzyme, catalytic domain"/>
    <property type="match status" value="1"/>
</dbReference>
<evidence type="ECO:0000256" key="3">
    <source>
        <dbReference type="ARBA" id="ARBA00022705"/>
    </source>
</evidence>
<dbReference type="GO" id="GO:0006310">
    <property type="term" value="P:DNA recombination"/>
    <property type="evidence" value="ECO:0007669"/>
    <property type="project" value="InterPro"/>
</dbReference>
<dbReference type="STRING" id="5288.A0A5C5FWF6"/>
<dbReference type="Pfam" id="PF01068">
    <property type="entry name" value="DNA_ligase_A_M"/>
    <property type="match status" value="1"/>
</dbReference>
<keyword evidence="5" id="KW-0234">DNA repair</keyword>
<dbReference type="InterPro" id="IPR050326">
    <property type="entry name" value="NAD_dep_DNA_ligaseB"/>
</dbReference>
<dbReference type="GO" id="GO:0003910">
    <property type="term" value="F:DNA ligase (ATP) activity"/>
    <property type="evidence" value="ECO:0007669"/>
    <property type="project" value="InterPro"/>
</dbReference>
<proteinExistence type="predicted"/>
<keyword evidence="6" id="KW-0863">Zinc-finger</keyword>
<name>A0A5C5FWF6_9BASI</name>
<feature type="compositionally biased region" description="Acidic residues" evidence="7">
    <location>
        <begin position="151"/>
        <end position="163"/>
    </location>
</feature>
<evidence type="ECO:0000256" key="7">
    <source>
        <dbReference type="SAM" id="MobiDB-lite"/>
    </source>
</evidence>
<dbReference type="Proteomes" id="UP000311382">
    <property type="component" value="Unassembled WGS sequence"/>
</dbReference>
<comment type="caution">
    <text evidence="9">The sequence shown here is derived from an EMBL/GenBank/DDBJ whole genome shotgun (WGS) entry which is preliminary data.</text>
</comment>
<dbReference type="PANTHER" id="PTHR47810:SF1">
    <property type="entry name" value="DNA LIGASE B"/>
    <property type="match status" value="1"/>
</dbReference>
<dbReference type="AlphaFoldDB" id="A0A5C5FWF6"/>
<gene>
    <name evidence="9" type="ORF">DMC30DRAFT_416315</name>
</gene>
<dbReference type="CDD" id="cd07896">
    <property type="entry name" value="Adenylation_kDNA_ligase_like"/>
    <property type="match status" value="1"/>
</dbReference>
<feature type="region of interest" description="Disordered" evidence="7">
    <location>
        <begin position="72"/>
        <end position="171"/>
    </location>
</feature>
<keyword evidence="2 9" id="KW-0436">Ligase</keyword>
<dbReference type="Gene3D" id="3.30.1490.70">
    <property type="match status" value="1"/>
</dbReference>
<organism evidence="9 10">
    <name type="scientific">Rhodotorula diobovata</name>
    <dbReference type="NCBI Taxonomy" id="5288"/>
    <lineage>
        <taxon>Eukaryota</taxon>
        <taxon>Fungi</taxon>
        <taxon>Dikarya</taxon>
        <taxon>Basidiomycota</taxon>
        <taxon>Pucciniomycotina</taxon>
        <taxon>Microbotryomycetes</taxon>
        <taxon>Sporidiobolales</taxon>
        <taxon>Sporidiobolaceae</taxon>
        <taxon>Rhodotorula</taxon>
    </lineage>
</organism>
<dbReference type="EMBL" id="SOZI01000050">
    <property type="protein sequence ID" value="TNY21110.1"/>
    <property type="molecule type" value="Genomic_DNA"/>
</dbReference>
<dbReference type="InterPro" id="IPR012310">
    <property type="entry name" value="DNA_ligase_ATP-dep_cent"/>
</dbReference>
<dbReference type="InterPro" id="IPR007527">
    <property type="entry name" value="Znf_SWIM"/>
</dbReference>
<evidence type="ECO:0000256" key="1">
    <source>
        <dbReference type="ARBA" id="ARBA00001968"/>
    </source>
</evidence>
<evidence type="ECO:0000256" key="5">
    <source>
        <dbReference type="ARBA" id="ARBA00023204"/>
    </source>
</evidence>
<feature type="domain" description="SWIM-type" evidence="8">
    <location>
        <begin position="28"/>
        <end position="70"/>
    </location>
</feature>
<sequence length="468" mass="51157">MALPTPQYALAVGETVVVGSKTDDDKRYTIERMDTNAYSCTCMAWRVVSKKTAVDVRTCKHIRDLLGDEHEDARCGKGAGVAKKPSKKKASTSVPPVPSGSRGMSTSAAGASSEPPKRTYAEPGAKKRSVKVRGPPAKQAQGKGKGKAVIEEDEADENDENEAAEAPPKKKAKARLGGIELLLAKKFDLETKKQDPTGWWISEKLDGVRAYWDGDSTLWSRVGNPFDAPSSFTSRLPQGHELDGELFIGRDRFDETSGIVRSRLSPRWADLRYMVFDIPSQGSKPFEARLAALDKLFPGANPETVTAHSAAELNPKEEGGVVRVVEHEKCDGWEHLLNRLEEVKAKGGEGLMLREPKSKYVNKRSTTLLKVKTFYDAEARVVSHEPGKGKYAGLVGALECVMEDGKTKFSVGSGLTDERRANPPPVGSVVTYRFQELTKAGIPRFPTFVGERFDVEGPKDAVLARRAE</sequence>
<evidence type="ECO:0000256" key="4">
    <source>
        <dbReference type="ARBA" id="ARBA00022763"/>
    </source>
</evidence>